<dbReference type="RefSeq" id="WP_008446221.1">
    <property type="nucleotide sequence ID" value="NZ_AOJK01000081.1"/>
</dbReference>
<evidence type="ECO:0008006" key="4">
    <source>
        <dbReference type="Google" id="ProtNLM"/>
    </source>
</evidence>
<evidence type="ECO:0000313" key="3">
    <source>
        <dbReference type="Proteomes" id="UP000011586"/>
    </source>
</evidence>
<sequence length="82" mass="9110">MSTKSVRLDEDVYERIKSKKRPDETFSEAIDRLTGGASLLDLVGLLSDEEAAAFREAIDETDEDAINEIDTVIDQFEGGRDS</sequence>
<dbReference type="EMBL" id="AOJK01000081">
    <property type="protein sequence ID" value="ELZ39205.1"/>
    <property type="molecule type" value="Genomic_DNA"/>
</dbReference>
<dbReference type="PATRIC" id="fig|1227465.4.peg.3350"/>
<accession>M0DUL2</accession>
<gene>
    <name evidence="2" type="ORF">C463_17338</name>
</gene>
<keyword evidence="3" id="KW-1185">Reference proteome</keyword>
<evidence type="ECO:0000313" key="2">
    <source>
        <dbReference type="EMBL" id="ELZ39205.1"/>
    </source>
</evidence>
<evidence type="ECO:0000256" key="1">
    <source>
        <dbReference type="ARBA" id="ARBA00022649"/>
    </source>
</evidence>
<dbReference type="Proteomes" id="UP000011586">
    <property type="component" value="Unassembled WGS sequence"/>
</dbReference>
<proteinExistence type="predicted"/>
<keyword evidence="1" id="KW-1277">Toxin-antitoxin system</keyword>
<dbReference type="STRING" id="1227465.C463_17338"/>
<dbReference type="Pfam" id="PF02697">
    <property type="entry name" value="VAPB_antitox"/>
    <property type="match status" value="1"/>
</dbReference>
<reference evidence="2 3" key="1">
    <citation type="journal article" date="2014" name="PLoS Genet.">
        <title>Phylogenetically driven sequencing of extremely halophilic archaea reveals strategies for static and dynamic osmo-response.</title>
        <authorList>
            <person name="Becker E.A."/>
            <person name="Seitzer P.M."/>
            <person name="Tritt A."/>
            <person name="Larsen D."/>
            <person name="Krusor M."/>
            <person name="Yao A.I."/>
            <person name="Wu D."/>
            <person name="Madern D."/>
            <person name="Eisen J.A."/>
            <person name="Darling A.E."/>
            <person name="Facciotti M.T."/>
        </authorList>
    </citation>
    <scope>NUCLEOTIDE SEQUENCE [LARGE SCALE GENOMIC DNA]</scope>
    <source>
        <strain evidence="2 3">DSM 19288</strain>
    </source>
</reference>
<dbReference type="AlphaFoldDB" id="M0DUL2"/>
<organism evidence="2 3">
    <name type="scientific">Halorubrum californiense DSM 19288</name>
    <dbReference type="NCBI Taxonomy" id="1227465"/>
    <lineage>
        <taxon>Archaea</taxon>
        <taxon>Methanobacteriati</taxon>
        <taxon>Methanobacteriota</taxon>
        <taxon>Stenosarchaea group</taxon>
        <taxon>Halobacteria</taxon>
        <taxon>Halobacteriales</taxon>
        <taxon>Haloferacaceae</taxon>
        <taxon>Halorubrum</taxon>
    </lineage>
</organism>
<dbReference type="InterPro" id="IPR003847">
    <property type="entry name" value="Put_antitoxin"/>
</dbReference>
<dbReference type="OrthoDB" id="9187at2157"/>
<protein>
    <recommendedName>
        <fullName evidence="4">Antitoxin</fullName>
    </recommendedName>
</protein>
<comment type="caution">
    <text evidence="2">The sequence shown here is derived from an EMBL/GenBank/DDBJ whole genome shotgun (WGS) entry which is preliminary data.</text>
</comment>
<name>M0DUL2_9EURY</name>